<protein>
    <recommendedName>
        <fullName evidence="3">Glycine cleavage system H protein</fullName>
    </recommendedName>
</protein>
<evidence type="ECO:0000256" key="2">
    <source>
        <dbReference type="ARBA" id="ARBA00022823"/>
    </source>
</evidence>
<reference evidence="6 7" key="1">
    <citation type="submission" date="2018-11" db="EMBL/GenBank/DDBJ databases">
        <authorList>
            <person name="Li F."/>
        </authorList>
    </citation>
    <scope>NUCLEOTIDE SEQUENCE [LARGE SCALE GENOMIC DNA]</scope>
    <source>
        <strain evidence="6 7">YS17T</strain>
    </source>
</reference>
<dbReference type="InterPro" id="IPR011053">
    <property type="entry name" value="Single_hybrid_motif"/>
</dbReference>
<dbReference type="GO" id="GO:0019464">
    <property type="term" value="P:glycine decarboxylation via glycine cleavage system"/>
    <property type="evidence" value="ECO:0007669"/>
    <property type="project" value="UniProtKB-UniRule"/>
</dbReference>
<evidence type="ECO:0000256" key="4">
    <source>
        <dbReference type="PIRSR" id="PIRSR617453-50"/>
    </source>
</evidence>
<dbReference type="PROSITE" id="PS00189">
    <property type="entry name" value="LIPOYL"/>
    <property type="match status" value="1"/>
</dbReference>
<dbReference type="GO" id="GO:0005960">
    <property type="term" value="C:glycine cleavage complex"/>
    <property type="evidence" value="ECO:0007669"/>
    <property type="project" value="InterPro"/>
</dbReference>
<dbReference type="NCBIfam" id="TIGR00527">
    <property type="entry name" value="gcvH"/>
    <property type="match status" value="1"/>
</dbReference>
<dbReference type="CDD" id="cd06848">
    <property type="entry name" value="GCS_H"/>
    <property type="match status" value="1"/>
</dbReference>
<dbReference type="InterPro" id="IPR017453">
    <property type="entry name" value="GCV_H_sub"/>
</dbReference>
<comment type="subunit">
    <text evidence="3">The glycine cleavage system is composed of four proteins: P, T, L and H.</text>
</comment>
<dbReference type="PANTHER" id="PTHR11715:SF3">
    <property type="entry name" value="GLYCINE CLEAVAGE SYSTEM H PROTEIN-RELATED"/>
    <property type="match status" value="1"/>
</dbReference>
<comment type="cofactor">
    <cofactor evidence="3">
        <name>(R)-lipoate</name>
        <dbReference type="ChEBI" id="CHEBI:83088"/>
    </cofactor>
    <text evidence="3">Binds 1 lipoyl cofactor covalently.</text>
</comment>
<feature type="domain" description="Lipoyl-binding" evidence="5">
    <location>
        <begin position="21"/>
        <end position="103"/>
    </location>
</feature>
<dbReference type="NCBIfam" id="NF002270">
    <property type="entry name" value="PRK01202.1"/>
    <property type="match status" value="1"/>
</dbReference>
<dbReference type="InterPro" id="IPR002930">
    <property type="entry name" value="GCV_H"/>
</dbReference>
<sequence length="124" mass="13199">MIPEDLYYSREHEWVRLDGDVAVIGITDFAQDQLGDIVFVDLPDSGEAVQAGAVVGELESTKSVSDVFSPVDGEVVERNDALETTPEVINSDPYGEGWLLKVKVSGDATEGLLDAAAYGAHTSG</sequence>
<name>A0A3N6WK66_9ACTN</name>
<evidence type="ECO:0000313" key="7">
    <source>
        <dbReference type="Proteomes" id="UP000275225"/>
    </source>
</evidence>
<dbReference type="HAMAP" id="MF_00272">
    <property type="entry name" value="GcvH"/>
    <property type="match status" value="1"/>
</dbReference>
<comment type="similarity">
    <text evidence="1 3">Belongs to the GcvH family.</text>
</comment>
<evidence type="ECO:0000313" key="6">
    <source>
        <dbReference type="EMBL" id="RQN07700.1"/>
    </source>
</evidence>
<dbReference type="Proteomes" id="UP000275225">
    <property type="component" value="Unassembled WGS sequence"/>
</dbReference>
<keyword evidence="2 3" id="KW-0450">Lipoyl</keyword>
<dbReference type="RefSeq" id="WP_124236908.1">
    <property type="nucleotide sequence ID" value="NZ_JBHUFI010000002.1"/>
</dbReference>
<evidence type="ECO:0000259" key="5">
    <source>
        <dbReference type="PROSITE" id="PS50968"/>
    </source>
</evidence>
<dbReference type="PANTHER" id="PTHR11715">
    <property type="entry name" value="GLYCINE CLEAVAGE SYSTEM H PROTEIN"/>
    <property type="match status" value="1"/>
</dbReference>
<evidence type="ECO:0000256" key="3">
    <source>
        <dbReference type="HAMAP-Rule" id="MF_00272"/>
    </source>
</evidence>
<dbReference type="InterPro" id="IPR033753">
    <property type="entry name" value="GCV_H/Fam206"/>
</dbReference>
<comment type="function">
    <text evidence="3">The glycine cleavage system catalyzes the degradation of glycine. The H protein shuttles the methylamine group of glycine from the P protein to the T protein.</text>
</comment>
<dbReference type="InterPro" id="IPR003016">
    <property type="entry name" value="2-oxoA_DH_lipoyl-BS"/>
</dbReference>
<dbReference type="OrthoDB" id="9796712at2"/>
<dbReference type="SUPFAM" id="SSF51230">
    <property type="entry name" value="Single hybrid motif"/>
    <property type="match status" value="1"/>
</dbReference>
<dbReference type="Gene3D" id="2.40.50.100">
    <property type="match status" value="1"/>
</dbReference>
<feature type="modified residue" description="N6-lipoyllysine" evidence="3 4">
    <location>
        <position position="62"/>
    </location>
</feature>
<gene>
    <name evidence="3 6" type="primary">gcvH</name>
    <name evidence="6" type="ORF">EHW97_09385</name>
</gene>
<accession>A0A3N6WK66</accession>
<dbReference type="PROSITE" id="PS50968">
    <property type="entry name" value="BIOTINYL_LIPOYL"/>
    <property type="match status" value="1"/>
</dbReference>
<dbReference type="GO" id="GO:0005829">
    <property type="term" value="C:cytosol"/>
    <property type="evidence" value="ECO:0007669"/>
    <property type="project" value="TreeGrafter"/>
</dbReference>
<organism evidence="6 7">
    <name type="scientific">Aeromicrobium camelliae</name>
    <dbReference type="NCBI Taxonomy" id="1538144"/>
    <lineage>
        <taxon>Bacteria</taxon>
        <taxon>Bacillati</taxon>
        <taxon>Actinomycetota</taxon>
        <taxon>Actinomycetes</taxon>
        <taxon>Propionibacteriales</taxon>
        <taxon>Nocardioidaceae</taxon>
        <taxon>Aeromicrobium</taxon>
    </lineage>
</organism>
<dbReference type="EMBL" id="RQJX01000011">
    <property type="protein sequence ID" value="RQN07700.1"/>
    <property type="molecule type" value="Genomic_DNA"/>
</dbReference>
<dbReference type="InterPro" id="IPR000089">
    <property type="entry name" value="Biotin_lipoyl"/>
</dbReference>
<dbReference type="AlphaFoldDB" id="A0A3N6WK66"/>
<proteinExistence type="inferred from homology"/>
<keyword evidence="7" id="KW-1185">Reference proteome</keyword>
<dbReference type="Pfam" id="PF01597">
    <property type="entry name" value="GCV_H"/>
    <property type="match status" value="1"/>
</dbReference>
<dbReference type="GO" id="GO:0009249">
    <property type="term" value="P:protein lipoylation"/>
    <property type="evidence" value="ECO:0007669"/>
    <property type="project" value="TreeGrafter"/>
</dbReference>
<evidence type="ECO:0000256" key="1">
    <source>
        <dbReference type="ARBA" id="ARBA00009249"/>
    </source>
</evidence>
<comment type="caution">
    <text evidence="6">The sequence shown here is derived from an EMBL/GenBank/DDBJ whole genome shotgun (WGS) entry which is preliminary data.</text>
</comment>